<sequence length="687" mass="73678">MSSGGNHKRMLLLGADNPTGAFTLADEARSTAHGSTAWSKDTRLRSRPVSFVSAGCVDPLRQLEDQLQKKALEALGHMLPVNPDDQGATVEGKRLLAVDKQAGDHVSSDGSRAHASSAGRDMAAAAHEQAVAKSDLFKEAARCPPSISVDDGDSPSAQNESAEPVTQPQSAPTTEPGREVDDAGVEGGQSSMFFFDTTGEPAHKNATPTARTESSSGQPPKAKAKSNEPPHVSDSEHSQEEVILFKGRRHHGRTALNSRNTTSVSKGAFDLQELRSEIGFVDGRIKPTEGSVIPETLVSPRTRKKREKNEMKKNKKNRKARSAGAAAGATAGAHLNFASAKDEEDALIADYIANLQQQVSDEDMASASEEIQPERIDFASSVGTGPMGRAFGAPEPSSSNSVSDNLSDDLNGEGTLERTTMLAIASDEAEAGLEASSAVVDVGTQQHGSSAKPARRSKAQMPSFMHLSDSELESQLLMSFESSRLKKAEKRKERERLRAQGMLGSKAREDDPRVKYQTGMRLEQIADELRAFLVGKQSSLSLPPMDNQARKVIHELANKFNIKSKSTGSGDQRRPTLYRTLRTFAYSEDGFEAAISRVGRKYFPRRDRPGTSGPRPVNAHGSGNKDLSYRDGEIVGGSAPELGEGNKGRLMLEKMGWSNGTALGTTSNKGILQPVEQKVKRGKAGLG</sequence>
<evidence type="ECO:0000256" key="2">
    <source>
        <dbReference type="ARBA" id="ARBA00004496"/>
    </source>
</evidence>
<dbReference type="PROSITE" id="PS50174">
    <property type="entry name" value="G_PATCH"/>
    <property type="match status" value="1"/>
</dbReference>
<dbReference type="InterPro" id="IPR001374">
    <property type="entry name" value="R3H_dom"/>
</dbReference>
<dbReference type="InterPro" id="IPR000467">
    <property type="entry name" value="G_patch_dom"/>
</dbReference>
<dbReference type="Gene3D" id="3.30.1370.50">
    <property type="entry name" value="R3H-like domain"/>
    <property type="match status" value="1"/>
</dbReference>
<dbReference type="GO" id="GO:0008380">
    <property type="term" value="P:RNA splicing"/>
    <property type="evidence" value="ECO:0007669"/>
    <property type="project" value="UniProtKB-KW"/>
</dbReference>
<evidence type="ECO:0000259" key="11">
    <source>
        <dbReference type="PROSITE" id="PS51061"/>
    </source>
</evidence>
<dbReference type="InterPro" id="IPR036867">
    <property type="entry name" value="R3H_dom_sf"/>
</dbReference>
<dbReference type="AlphaFoldDB" id="A0A8K0TS84"/>
<evidence type="ECO:0000256" key="9">
    <source>
        <dbReference type="SAM" id="MobiDB-lite"/>
    </source>
</evidence>
<dbReference type="CDD" id="cd02646">
    <property type="entry name" value="R3H_G-patch"/>
    <property type="match status" value="1"/>
</dbReference>
<feature type="region of interest" description="Disordered" evidence="9">
    <location>
        <begin position="101"/>
        <end position="127"/>
    </location>
</feature>
<comment type="caution">
    <text evidence="12">The sequence shown here is derived from an EMBL/GenBank/DDBJ whole genome shotgun (WGS) entry which is preliminary data.</text>
</comment>
<feature type="domain" description="G-patch" evidence="10">
    <location>
        <begin position="644"/>
        <end position="687"/>
    </location>
</feature>
<dbReference type="InterPro" id="IPR051189">
    <property type="entry name" value="Splicing_assoc_domain"/>
</dbReference>
<evidence type="ECO:0000256" key="8">
    <source>
        <dbReference type="ARBA" id="ARBA00023242"/>
    </source>
</evidence>
<evidence type="ECO:0000256" key="5">
    <source>
        <dbReference type="ARBA" id="ARBA00022490"/>
    </source>
</evidence>
<evidence type="ECO:0000313" key="13">
    <source>
        <dbReference type="Proteomes" id="UP000813385"/>
    </source>
</evidence>
<keyword evidence="13" id="KW-1185">Reference proteome</keyword>
<evidence type="ECO:0000256" key="4">
    <source>
        <dbReference type="ARBA" id="ARBA00018964"/>
    </source>
</evidence>
<evidence type="ECO:0000259" key="10">
    <source>
        <dbReference type="PROSITE" id="PS50174"/>
    </source>
</evidence>
<feature type="compositionally biased region" description="Polar residues" evidence="9">
    <location>
        <begin position="155"/>
        <end position="173"/>
    </location>
</feature>
<feature type="compositionally biased region" description="Basic and acidic residues" evidence="9">
    <location>
        <begin position="225"/>
        <end position="239"/>
    </location>
</feature>
<keyword evidence="8" id="KW-0539">Nucleus</keyword>
<organism evidence="12 13">
    <name type="scientific">Plectosphaerella cucumerina</name>
    <dbReference type="NCBI Taxonomy" id="40658"/>
    <lineage>
        <taxon>Eukaryota</taxon>
        <taxon>Fungi</taxon>
        <taxon>Dikarya</taxon>
        <taxon>Ascomycota</taxon>
        <taxon>Pezizomycotina</taxon>
        <taxon>Sordariomycetes</taxon>
        <taxon>Hypocreomycetidae</taxon>
        <taxon>Glomerellales</taxon>
        <taxon>Plectosphaerellaceae</taxon>
        <taxon>Plectosphaerella</taxon>
    </lineage>
</organism>
<dbReference type="InterPro" id="IPR034082">
    <property type="entry name" value="R3H_G-patch"/>
</dbReference>
<comment type="similarity">
    <text evidence="3">Belongs to the SQS1 family.</text>
</comment>
<dbReference type="Pfam" id="PF01585">
    <property type="entry name" value="G-patch"/>
    <property type="match status" value="1"/>
</dbReference>
<keyword evidence="6" id="KW-0507">mRNA processing</keyword>
<dbReference type="GO" id="GO:0005737">
    <property type="term" value="C:cytoplasm"/>
    <property type="evidence" value="ECO:0007669"/>
    <property type="project" value="UniProtKB-SubCell"/>
</dbReference>
<evidence type="ECO:0000256" key="1">
    <source>
        <dbReference type="ARBA" id="ARBA00004123"/>
    </source>
</evidence>
<evidence type="ECO:0000256" key="6">
    <source>
        <dbReference type="ARBA" id="ARBA00022664"/>
    </source>
</evidence>
<feature type="compositionally biased region" description="Low complexity" evidence="9">
    <location>
        <begin position="113"/>
        <end position="127"/>
    </location>
</feature>
<dbReference type="PANTHER" id="PTHR14195">
    <property type="entry name" value="G PATCH DOMAIN CONTAINING PROTEIN 2"/>
    <property type="match status" value="1"/>
</dbReference>
<feature type="region of interest" description="Disordered" evidence="9">
    <location>
        <begin position="390"/>
        <end position="413"/>
    </location>
</feature>
<evidence type="ECO:0000313" key="12">
    <source>
        <dbReference type="EMBL" id="KAH7375735.1"/>
    </source>
</evidence>
<dbReference type="PROSITE" id="PS51061">
    <property type="entry name" value="R3H"/>
    <property type="match status" value="1"/>
</dbReference>
<dbReference type="Proteomes" id="UP000813385">
    <property type="component" value="Unassembled WGS sequence"/>
</dbReference>
<dbReference type="SMART" id="SM00393">
    <property type="entry name" value="R3H"/>
    <property type="match status" value="1"/>
</dbReference>
<evidence type="ECO:0000256" key="3">
    <source>
        <dbReference type="ARBA" id="ARBA00010306"/>
    </source>
</evidence>
<feature type="region of interest" description="Disordered" evidence="9">
    <location>
        <begin position="143"/>
        <end position="239"/>
    </location>
</feature>
<feature type="region of interest" description="Disordered" evidence="9">
    <location>
        <begin position="602"/>
        <end position="647"/>
    </location>
</feature>
<keyword evidence="5" id="KW-0963">Cytoplasm</keyword>
<accession>A0A8K0TS84</accession>
<dbReference type="SMART" id="SM00443">
    <property type="entry name" value="G_patch"/>
    <property type="match status" value="1"/>
</dbReference>
<dbReference type="GO" id="GO:0003676">
    <property type="term" value="F:nucleic acid binding"/>
    <property type="evidence" value="ECO:0007669"/>
    <property type="project" value="UniProtKB-UniRule"/>
</dbReference>
<feature type="region of interest" description="Disordered" evidence="9">
    <location>
        <begin position="659"/>
        <end position="687"/>
    </location>
</feature>
<proteinExistence type="inferred from homology"/>
<dbReference type="GO" id="GO:0006397">
    <property type="term" value="P:mRNA processing"/>
    <property type="evidence" value="ECO:0007669"/>
    <property type="project" value="UniProtKB-KW"/>
</dbReference>
<dbReference type="GO" id="GO:0005634">
    <property type="term" value="C:nucleus"/>
    <property type="evidence" value="ECO:0007669"/>
    <property type="project" value="UniProtKB-SubCell"/>
</dbReference>
<comment type="subcellular location">
    <subcellularLocation>
        <location evidence="2">Cytoplasm</location>
    </subcellularLocation>
    <subcellularLocation>
        <location evidence="1">Nucleus</location>
    </subcellularLocation>
</comment>
<keyword evidence="7" id="KW-0508">mRNA splicing</keyword>
<protein>
    <recommendedName>
        <fullName evidence="4">Protein SQS1</fullName>
    </recommendedName>
</protein>
<dbReference type="SUPFAM" id="SSF82708">
    <property type="entry name" value="R3H domain"/>
    <property type="match status" value="1"/>
</dbReference>
<feature type="compositionally biased region" description="Polar residues" evidence="9">
    <location>
        <begin position="206"/>
        <end position="218"/>
    </location>
</feature>
<feature type="domain" description="R3H" evidence="11">
    <location>
        <begin position="519"/>
        <end position="581"/>
    </location>
</feature>
<name>A0A8K0TS84_9PEZI</name>
<dbReference type="OrthoDB" id="21470at2759"/>
<dbReference type="EMBL" id="JAGPXD010000001">
    <property type="protein sequence ID" value="KAH7375735.1"/>
    <property type="molecule type" value="Genomic_DNA"/>
</dbReference>
<feature type="compositionally biased region" description="Polar residues" evidence="9">
    <location>
        <begin position="659"/>
        <end position="670"/>
    </location>
</feature>
<reference evidence="12" key="1">
    <citation type="journal article" date="2021" name="Nat. Commun.">
        <title>Genetic determinants of endophytism in the Arabidopsis root mycobiome.</title>
        <authorList>
            <person name="Mesny F."/>
            <person name="Miyauchi S."/>
            <person name="Thiergart T."/>
            <person name="Pickel B."/>
            <person name="Atanasova L."/>
            <person name="Karlsson M."/>
            <person name="Huettel B."/>
            <person name="Barry K.W."/>
            <person name="Haridas S."/>
            <person name="Chen C."/>
            <person name="Bauer D."/>
            <person name="Andreopoulos W."/>
            <person name="Pangilinan J."/>
            <person name="LaButti K."/>
            <person name="Riley R."/>
            <person name="Lipzen A."/>
            <person name="Clum A."/>
            <person name="Drula E."/>
            <person name="Henrissat B."/>
            <person name="Kohler A."/>
            <person name="Grigoriev I.V."/>
            <person name="Martin F.M."/>
            <person name="Hacquard S."/>
        </authorList>
    </citation>
    <scope>NUCLEOTIDE SEQUENCE</scope>
    <source>
        <strain evidence="12">MPI-CAGE-AT-0016</strain>
    </source>
</reference>
<dbReference type="Pfam" id="PF01424">
    <property type="entry name" value="R3H"/>
    <property type="match status" value="1"/>
</dbReference>
<gene>
    <name evidence="12" type="ORF">B0T11DRAFT_293359</name>
</gene>
<feature type="region of interest" description="Disordered" evidence="9">
    <location>
        <begin position="301"/>
        <end position="327"/>
    </location>
</feature>
<evidence type="ECO:0000256" key="7">
    <source>
        <dbReference type="ARBA" id="ARBA00023187"/>
    </source>
</evidence>